<evidence type="ECO:0000313" key="2">
    <source>
        <dbReference type="Proteomes" id="UP000534783"/>
    </source>
</evidence>
<name>A0A7X6DPW5_9BACT</name>
<accession>A0A7X6DPW5</accession>
<sequence length="109" mass="12043">MIIADFPVGGGCKKELPYNNFMIFSICWLGVSPQKDPEMVLLLRTMLLEHAADQVAHFACDLKVRALGLIRTGIFPAASCGKLQSRSPLMGLAIGLLRQHEHHLSCRPM</sequence>
<dbReference type="Proteomes" id="UP000534783">
    <property type="component" value="Unassembled WGS sequence"/>
</dbReference>
<keyword evidence="2" id="KW-1185">Reference proteome</keyword>
<dbReference type="RefSeq" id="WP_168059123.1">
    <property type="nucleotide sequence ID" value="NZ_VTOW01000001.1"/>
</dbReference>
<gene>
    <name evidence="1" type="ORF">MNODULE_09095</name>
</gene>
<evidence type="ECO:0000313" key="1">
    <source>
        <dbReference type="EMBL" id="NKE70893.1"/>
    </source>
</evidence>
<comment type="caution">
    <text evidence="1">The sequence shown here is derived from an EMBL/GenBank/DDBJ whole genome shotgun (WGS) entry which is preliminary data.</text>
</comment>
<dbReference type="AlphaFoldDB" id="A0A7X6DPW5"/>
<organism evidence="1 2">
    <name type="scientific">Candidatus Manganitrophus noduliformans</name>
    <dbReference type="NCBI Taxonomy" id="2606439"/>
    <lineage>
        <taxon>Bacteria</taxon>
        <taxon>Pseudomonadati</taxon>
        <taxon>Nitrospirota</taxon>
        <taxon>Nitrospiria</taxon>
        <taxon>Candidatus Troglogloeales</taxon>
        <taxon>Candidatus Manganitrophaceae</taxon>
        <taxon>Candidatus Manganitrophus</taxon>
    </lineage>
</organism>
<proteinExistence type="predicted"/>
<dbReference type="EMBL" id="VTOW01000001">
    <property type="protein sequence ID" value="NKE70893.1"/>
    <property type="molecule type" value="Genomic_DNA"/>
</dbReference>
<protein>
    <submittedName>
        <fullName evidence="1">Uncharacterized protein</fullName>
    </submittedName>
</protein>
<reference evidence="1 2" key="1">
    <citation type="journal article" date="2020" name="Nature">
        <title>Bacterial chemolithoautotrophy via manganese oxidation.</title>
        <authorList>
            <person name="Yu H."/>
            <person name="Leadbetter J.R."/>
        </authorList>
    </citation>
    <scope>NUCLEOTIDE SEQUENCE [LARGE SCALE GENOMIC DNA]</scope>
    <source>
        <strain evidence="1 2">Mn-1</strain>
    </source>
</reference>